<feature type="transmembrane region" description="Helical" evidence="7">
    <location>
        <begin position="170"/>
        <end position="189"/>
    </location>
</feature>
<feature type="transmembrane region" description="Helical" evidence="7">
    <location>
        <begin position="140"/>
        <end position="164"/>
    </location>
</feature>
<evidence type="ECO:0000259" key="8">
    <source>
        <dbReference type="PROSITE" id="PS50850"/>
    </source>
</evidence>
<evidence type="ECO:0000256" key="7">
    <source>
        <dbReference type="SAM" id="Phobius"/>
    </source>
</evidence>
<keyword evidence="2" id="KW-0813">Transport</keyword>
<reference evidence="9 10" key="1">
    <citation type="submission" date="2023-09" db="EMBL/GenBank/DDBJ databases">
        <title>Complete Genome and Methylome dissection of Bacillus brevis NEB573 original source of BbsI restriction endonuclease.</title>
        <authorList>
            <person name="Fomenkov A."/>
            <person name="Roberts R.D."/>
        </authorList>
    </citation>
    <scope>NUCLEOTIDE SEQUENCE [LARGE SCALE GENOMIC DNA]</scope>
    <source>
        <strain evidence="9 10">NEB573</strain>
    </source>
</reference>
<evidence type="ECO:0000256" key="1">
    <source>
        <dbReference type="ARBA" id="ARBA00004651"/>
    </source>
</evidence>
<dbReference type="PANTHER" id="PTHR43266">
    <property type="entry name" value="MACROLIDE-EFFLUX PROTEIN"/>
    <property type="match status" value="1"/>
</dbReference>
<evidence type="ECO:0000256" key="2">
    <source>
        <dbReference type="ARBA" id="ARBA00022448"/>
    </source>
</evidence>
<feature type="transmembrane region" description="Helical" evidence="7">
    <location>
        <begin position="371"/>
        <end position="392"/>
    </location>
</feature>
<dbReference type="InterPro" id="IPR022324">
    <property type="entry name" value="Bacilysin_exporter_BacE_put"/>
</dbReference>
<keyword evidence="10" id="KW-1185">Reference proteome</keyword>
<feature type="transmembrane region" description="Helical" evidence="7">
    <location>
        <begin position="102"/>
        <end position="119"/>
    </location>
</feature>
<accession>A0ABY9TCK6</accession>
<feature type="transmembrane region" description="Helical" evidence="7">
    <location>
        <begin position="308"/>
        <end position="329"/>
    </location>
</feature>
<name>A0ABY9TCK6_BREBE</name>
<dbReference type="Pfam" id="PF07690">
    <property type="entry name" value="MFS_1"/>
    <property type="match status" value="1"/>
</dbReference>
<keyword evidence="6 7" id="KW-0472">Membrane</keyword>
<feature type="transmembrane region" description="Helical" evidence="7">
    <location>
        <begin position="341"/>
        <end position="365"/>
    </location>
</feature>
<evidence type="ECO:0000313" key="9">
    <source>
        <dbReference type="EMBL" id="WNC16662.1"/>
    </source>
</evidence>
<feature type="domain" description="Major facilitator superfamily (MFS) profile" evidence="8">
    <location>
        <begin position="1"/>
        <end position="396"/>
    </location>
</feature>
<feature type="transmembrane region" description="Helical" evidence="7">
    <location>
        <begin position="283"/>
        <end position="302"/>
    </location>
</feature>
<dbReference type="RefSeq" id="WP_310771528.1">
    <property type="nucleotide sequence ID" value="NZ_CP134050.1"/>
</dbReference>
<gene>
    <name evidence="9" type="ORF">RGB73_10195</name>
</gene>
<dbReference type="PRINTS" id="PR01988">
    <property type="entry name" value="EXPORTERBACE"/>
</dbReference>
<dbReference type="InterPro" id="IPR036259">
    <property type="entry name" value="MFS_trans_sf"/>
</dbReference>
<feature type="transmembrane region" description="Helical" evidence="7">
    <location>
        <begin position="77"/>
        <end position="96"/>
    </location>
</feature>
<feature type="transmembrane region" description="Helical" evidence="7">
    <location>
        <begin position="222"/>
        <end position="245"/>
    </location>
</feature>
<dbReference type="EMBL" id="CP134050">
    <property type="protein sequence ID" value="WNC16662.1"/>
    <property type="molecule type" value="Genomic_DNA"/>
</dbReference>
<comment type="subcellular location">
    <subcellularLocation>
        <location evidence="1">Cell membrane</location>
        <topology evidence="1">Multi-pass membrane protein</topology>
    </subcellularLocation>
</comment>
<protein>
    <submittedName>
        <fullName evidence="9">MFS transporter</fullName>
    </submittedName>
</protein>
<organism evidence="9 10">
    <name type="scientific">Brevibacillus brevis</name>
    <name type="common">Bacillus brevis</name>
    <dbReference type="NCBI Taxonomy" id="1393"/>
    <lineage>
        <taxon>Bacteria</taxon>
        <taxon>Bacillati</taxon>
        <taxon>Bacillota</taxon>
        <taxon>Bacilli</taxon>
        <taxon>Bacillales</taxon>
        <taxon>Paenibacillaceae</taxon>
        <taxon>Brevibacillus</taxon>
    </lineage>
</organism>
<keyword evidence="3" id="KW-1003">Cell membrane</keyword>
<keyword evidence="4 7" id="KW-0812">Transmembrane</keyword>
<evidence type="ECO:0000256" key="6">
    <source>
        <dbReference type="ARBA" id="ARBA00023136"/>
    </source>
</evidence>
<dbReference type="CDD" id="cd06173">
    <property type="entry name" value="MFS_MefA_like"/>
    <property type="match status" value="1"/>
</dbReference>
<feature type="transmembrane region" description="Helical" evidence="7">
    <location>
        <begin position="257"/>
        <end position="276"/>
    </location>
</feature>
<dbReference type="PROSITE" id="PS50850">
    <property type="entry name" value="MFS"/>
    <property type="match status" value="1"/>
</dbReference>
<dbReference type="Proteomes" id="UP001256827">
    <property type="component" value="Chromosome"/>
</dbReference>
<sequence>MNAFLVLRKPNLRRLLTANLFSGIGDWFNSVAVLSLLMELTGTAMAVGITLALRTLPHLLFGPLGGMLADRCDKKKVMVVCDFARAAIALCFLLVSSAADTWLVYCGTFLLVVFSSLYNPSRLSILPQIVKRDELAAANALDESVYGVVMAVGSMIGGIFIALWGADVAFVFNSLSFVLSGVLISRLTVGLPEREERAETVAATSYRDVLTFVWKQPIVRPILLLTTLWPIGGGIVNVLISVYAFQVFHAGDMGIGLLYGAIGLGFIAGGMAASRFTNRPYKIASASLAIEGFALLLTSFSPSIYVTALFYTLSTIAGGMGNASLRTLLMEHVPGHTQGRVFALEATVSNVLIGFSMLAGGWLLSFAPPRLTGFAAGACITLLSIVFGLSLWRASRIAQTQTTRLLAKIE</sequence>
<evidence type="ECO:0000256" key="4">
    <source>
        <dbReference type="ARBA" id="ARBA00022692"/>
    </source>
</evidence>
<evidence type="ECO:0000256" key="5">
    <source>
        <dbReference type="ARBA" id="ARBA00022989"/>
    </source>
</evidence>
<dbReference type="SUPFAM" id="SSF103473">
    <property type="entry name" value="MFS general substrate transporter"/>
    <property type="match status" value="1"/>
</dbReference>
<keyword evidence="5 7" id="KW-1133">Transmembrane helix</keyword>
<evidence type="ECO:0000256" key="3">
    <source>
        <dbReference type="ARBA" id="ARBA00022475"/>
    </source>
</evidence>
<evidence type="ECO:0000313" key="10">
    <source>
        <dbReference type="Proteomes" id="UP001256827"/>
    </source>
</evidence>
<dbReference type="PANTHER" id="PTHR43266:SF10">
    <property type="entry name" value="BACILYSIN EXPORTER BACE-RELATED"/>
    <property type="match status" value="1"/>
</dbReference>
<dbReference type="InterPro" id="IPR020846">
    <property type="entry name" value="MFS_dom"/>
</dbReference>
<proteinExistence type="predicted"/>
<feature type="transmembrane region" description="Helical" evidence="7">
    <location>
        <begin position="20"/>
        <end position="38"/>
    </location>
</feature>
<dbReference type="InterPro" id="IPR011701">
    <property type="entry name" value="MFS"/>
</dbReference>
<dbReference type="Gene3D" id="1.20.1250.20">
    <property type="entry name" value="MFS general substrate transporter like domains"/>
    <property type="match status" value="1"/>
</dbReference>